<dbReference type="FunFam" id="2.60.40.10:FF:000032">
    <property type="entry name" value="palladin isoform X1"/>
    <property type="match status" value="1"/>
</dbReference>
<evidence type="ECO:0000256" key="2">
    <source>
        <dbReference type="ARBA" id="ARBA00006692"/>
    </source>
</evidence>
<dbReference type="FunFam" id="2.60.40.10:FF:000714">
    <property type="entry name" value="Titin novex-3"/>
    <property type="match status" value="1"/>
</dbReference>
<evidence type="ECO:0000256" key="5">
    <source>
        <dbReference type="ARBA" id="ARBA00023319"/>
    </source>
</evidence>
<proteinExistence type="inferred from homology"/>
<dbReference type="FunFam" id="2.60.40.10:FF:000425">
    <property type="entry name" value="Myosin light chain kinase"/>
    <property type="match status" value="10"/>
</dbReference>
<dbReference type="InterPro" id="IPR003599">
    <property type="entry name" value="Ig_sub"/>
</dbReference>
<keyword evidence="8" id="KW-1185">Reference proteome</keyword>
<evidence type="ECO:0000313" key="8">
    <source>
        <dbReference type="Proteomes" id="UP001186944"/>
    </source>
</evidence>
<accession>A0AA89BKV5</accession>
<evidence type="ECO:0000259" key="6">
    <source>
        <dbReference type="PROSITE" id="PS50835"/>
    </source>
</evidence>
<dbReference type="PANTHER" id="PTHR47633">
    <property type="entry name" value="IMMUNOGLOBULIN"/>
    <property type="match status" value="1"/>
</dbReference>
<dbReference type="Gene3D" id="2.60.40.10">
    <property type="entry name" value="Immunoglobulins"/>
    <property type="match status" value="17"/>
</dbReference>
<keyword evidence="3" id="KW-0963">Cytoplasm</keyword>
<keyword evidence="4" id="KW-1015">Disulfide bond</keyword>
<dbReference type="InterPro" id="IPR013783">
    <property type="entry name" value="Ig-like_fold"/>
</dbReference>
<name>A0AA89BKV5_PINIB</name>
<evidence type="ECO:0000256" key="3">
    <source>
        <dbReference type="ARBA" id="ARBA00022490"/>
    </source>
</evidence>
<keyword evidence="5" id="KW-0393">Immunoglobulin domain</keyword>
<sequence>MQLLSLLVSLVQEAEEKQAPEVVTQLKDIHTADGEQAKLECKITGTPRPTVTWYHDEQMVYQSEEFKLVYDEENVCSLVIMDVYPEDAGKYSVVAKNEYGTAMTSCELIVAGMILPEVVLQYMFIHSFTELAYLYDDNATVPEEQEEEWLAPAFTQKPKFQMVAPSETVMFEAKIVANPRPQISWSREGVDLLPTDTVLIDVQEEEGNVYHTSLTLTNVTPEDAGTFKVFASNEQGESTFSVSLLVKKPEGPAQTDFRDSLKSQVKTKVGVKYKAEQQDFRTLLKTSTVKSRKFAEDVAPEEVTEEVPETEQLDFRHVLKKVEGTAPQFVVNIEDAKAPEGESVKFITKVKGEPTPEVTWYHDNQPIKDDQEIYKIIPGEEGEVILELPEVFPEDAGEYTVQAVNEHGQISATAVLSVLTEYAHLSRFIYSKFSEDVTGEETVKTIYEAEQVDYRDVLKQVPGAPEFVVTIQDAKAPEGEPVRFVTKVKGEPAPEVTWYHDNQPIKDDEIYKIIPGEEGEVILELPEVFPEDSGEYTVEAVNEHGQISATAVLTVLTATLIRFCYNFSKFAEDVTTEETITMTETEEIKQITETVEDIVLISPEFVKRIDDMKTIEGEPVKFVTKVTGEPKPEVTWYHDNNVITDDEIYKIEESEEGEITLVIGEAFPEDAGVYTVRAKNDAGQVEATAMLTVTDDTDSTLEMPKFLRELSDQEVTEEDTVTFIVQVAGQPFPEITWYKDGVEIESDDHYISEVRGNFASLIIKDVVIDDDAEYVVKASNSAGTVTSTGELFVNPSGEAPTFLTRIEDIEIDLGSPLVLECQVKGQPKPKVQWLKDGEEIKDDRYSIDYTDDIASLEVTQCAPDDEGEYTIKAINDKGVASCSAEILVKMDKPVFTQPLMDTAVTVGDIVKLECTVVGSPEPVVQWLANQTVIQDIPASIVDYPDKVTISPGETLTLTCAIEGLPLPTCVWYADDKVLPEDQRHLVDITPGAVTLQIPECSIQDEAEYVLKVENPAGSDTATIKVIVEGAEEIVKDEESAVLKPKGRAPEFVLKIKTETVEEGETADFTCEVVGEPTPVLNWLYNGNKLVEEGKYMVFEDRGLHHLEIYDIAPTDVGQYTVEAENVHGKATCTADLQVTAKAPTEEVRELEAPKFLVEIQTLEASIHQSTKLTCKASGKPTPEILWYKNDKEITKTDNRFTIEYGEEGESSLLIVDVLPEHDGTYVATATNEAGIAKTKADLFVDTREEKPYAPQFLKVPEKVVVRERDRAQFLVKVIGAPKPTVQWKRDNMVLEDAELYQLESYEDTYCFEIKVAEVTDEGPYTCVATNNVGEATCEIPLIVNEIRRDQRLSESPLVLRHQETTQAPEFTEIFDSCTVMEERPLSLTCKVTGLPRPEVTWYKNGKELVSTPNIKIVYDEDTCSLVIKKTTMEHEAEYKCVARNAAGQADISAKVTVEGKAEAPEITRKLTNRDCKEGRPVKFECAVKGIPEPEVKWFLNDKPIEAGLRFHVDQRKSYSDLVHSLTIDNTVVEDGGEIKAVATNKAGEAVTIAFLRIDEKKEAPKFVRKLDNVDVVEKDQAILEVEVSGKPNPRVTWSKAEMDSEESADLFLKMKGNYRLKSDKELEESEDIKFEVEDKVHRLILKCVKPPDAGLYTARAHNPAGQASCNSRVRIQPARRPSILRKMSSTLVPEEGQAKFECKVEGLPLPEVKWYINDQELEEGEDIHFEFNRRDSTYSLVIDKASPELQGKIKAVAVSKVGSDACEAELEVRGQPPVFKETPIKCTLLEGSSAIFKCKVEGEPTPEIQWSKGKWNKIKDGGRYKVYKDESTDQHILEIADIKRKDAGTYLVKATNEHGSAEAPATIIVTDKAEEMEDWKAKLKKTEIAPKEIEEGEIMLPTLKACRNGGNTAGT</sequence>
<feature type="domain" description="Ig-like" evidence="6">
    <location>
        <begin position="20"/>
        <end position="111"/>
    </location>
</feature>
<feature type="domain" description="Ig-like" evidence="6">
    <location>
        <begin position="1777"/>
        <end position="1868"/>
    </location>
</feature>
<dbReference type="Proteomes" id="UP001186944">
    <property type="component" value="Unassembled WGS sequence"/>
</dbReference>
<feature type="domain" description="Ig-like" evidence="6">
    <location>
        <begin position="1153"/>
        <end position="1243"/>
    </location>
</feature>
<gene>
    <name evidence="7" type="ORF">FSP39_013160</name>
</gene>
<dbReference type="SUPFAM" id="SSF48726">
    <property type="entry name" value="Immunoglobulin"/>
    <property type="match status" value="17"/>
</dbReference>
<feature type="domain" description="Ig-like" evidence="6">
    <location>
        <begin position="1049"/>
        <end position="1139"/>
    </location>
</feature>
<evidence type="ECO:0000256" key="1">
    <source>
        <dbReference type="ARBA" id="ARBA00004657"/>
    </source>
</evidence>
<dbReference type="InterPro" id="IPR013098">
    <property type="entry name" value="Ig_I-set"/>
</dbReference>
<feature type="domain" description="Ig-like" evidence="6">
    <location>
        <begin position="327"/>
        <end position="417"/>
    </location>
</feature>
<dbReference type="GO" id="GO:0045989">
    <property type="term" value="P:positive regulation of striated muscle contraction"/>
    <property type="evidence" value="ECO:0007669"/>
    <property type="project" value="UniProtKB-ARBA"/>
</dbReference>
<evidence type="ECO:0000256" key="4">
    <source>
        <dbReference type="ARBA" id="ARBA00023157"/>
    </source>
</evidence>
<dbReference type="Pfam" id="PF07679">
    <property type="entry name" value="I-set"/>
    <property type="match status" value="18"/>
</dbReference>
<dbReference type="SMART" id="SM00409">
    <property type="entry name" value="IG"/>
    <property type="match status" value="16"/>
</dbReference>
<dbReference type="InterPro" id="IPR003598">
    <property type="entry name" value="Ig_sub2"/>
</dbReference>
<feature type="domain" description="Ig-like" evidence="6">
    <location>
        <begin position="1254"/>
        <end position="1342"/>
    </location>
</feature>
<feature type="domain" description="Ig-like" evidence="6">
    <location>
        <begin position="704"/>
        <end position="792"/>
    </location>
</feature>
<feature type="domain" description="Ig-like" evidence="6">
    <location>
        <begin position="800"/>
        <end position="887"/>
    </location>
</feature>
<organism evidence="7 8">
    <name type="scientific">Pinctada imbricata</name>
    <name type="common">Atlantic pearl-oyster</name>
    <name type="synonym">Pinctada martensii</name>
    <dbReference type="NCBI Taxonomy" id="66713"/>
    <lineage>
        <taxon>Eukaryota</taxon>
        <taxon>Metazoa</taxon>
        <taxon>Spiralia</taxon>
        <taxon>Lophotrochozoa</taxon>
        <taxon>Mollusca</taxon>
        <taxon>Bivalvia</taxon>
        <taxon>Autobranchia</taxon>
        <taxon>Pteriomorphia</taxon>
        <taxon>Pterioida</taxon>
        <taxon>Pterioidea</taxon>
        <taxon>Pteriidae</taxon>
        <taxon>Pinctada</taxon>
    </lineage>
</organism>
<dbReference type="GO" id="GO:0030016">
    <property type="term" value="C:myofibril"/>
    <property type="evidence" value="ECO:0007669"/>
    <property type="project" value="UniProtKB-SubCell"/>
</dbReference>
<dbReference type="InterPro" id="IPR007110">
    <property type="entry name" value="Ig-like_dom"/>
</dbReference>
<evidence type="ECO:0000313" key="7">
    <source>
        <dbReference type="EMBL" id="KAK3083070.1"/>
    </source>
</evidence>
<feature type="domain" description="Ig-like" evidence="6">
    <location>
        <begin position="937"/>
        <end position="1024"/>
    </location>
</feature>
<comment type="subcellular location">
    <subcellularLocation>
        <location evidence="1">Cytoplasm</location>
        <location evidence="1">Myofibril</location>
    </subcellularLocation>
</comment>
<comment type="caution">
    <text evidence="7">The sequence shown here is derived from an EMBL/GenBank/DDBJ whole genome shotgun (WGS) entry which is preliminary data.</text>
</comment>
<feature type="domain" description="Ig-like" evidence="6">
    <location>
        <begin position="1564"/>
        <end position="1676"/>
    </location>
</feature>
<feature type="domain" description="Ig-like" evidence="6">
    <location>
        <begin position="1464"/>
        <end position="1551"/>
    </location>
</feature>
<feature type="domain" description="Ig-like" evidence="6">
    <location>
        <begin position="152"/>
        <end position="243"/>
    </location>
</feature>
<dbReference type="GO" id="GO:0060298">
    <property type="term" value="P:positive regulation of sarcomere organization"/>
    <property type="evidence" value="ECO:0007669"/>
    <property type="project" value="UniProtKB-ARBA"/>
</dbReference>
<feature type="domain" description="Ig-like" evidence="6">
    <location>
        <begin position="893"/>
        <end position="929"/>
    </location>
</feature>
<feature type="domain" description="Ig-like" evidence="6">
    <location>
        <begin position="1681"/>
        <end position="1769"/>
    </location>
</feature>
<dbReference type="FunFam" id="2.60.40.10:FF:000107">
    <property type="entry name" value="Myosin, light chain kinase a"/>
    <property type="match status" value="3"/>
</dbReference>
<feature type="domain" description="Ig-like" evidence="6">
    <location>
        <begin position="465"/>
        <end position="554"/>
    </location>
</feature>
<feature type="domain" description="Ig-like" evidence="6">
    <location>
        <begin position="1368"/>
        <end position="1456"/>
    </location>
</feature>
<dbReference type="SMART" id="SM00408">
    <property type="entry name" value="IGc2"/>
    <property type="match status" value="16"/>
</dbReference>
<reference evidence="7" key="1">
    <citation type="submission" date="2019-08" db="EMBL/GenBank/DDBJ databases">
        <title>The improved chromosome-level genome for the pearl oyster Pinctada fucata martensii using PacBio sequencing and Hi-C.</title>
        <authorList>
            <person name="Zheng Z."/>
        </authorList>
    </citation>
    <scope>NUCLEOTIDE SEQUENCE</scope>
    <source>
        <strain evidence="7">ZZ-2019</strain>
        <tissue evidence="7">Adductor muscle</tissue>
    </source>
</reference>
<comment type="similarity">
    <text evidence="2">Belongs to the protein kinase superfamily. CAMK Ser/Thr protein kinase family.</text>
</comment>
<dbReference type="EMBL" id="VSWD01000014">
    <property type="protein sequence ID" value="KAK3083070.1"/>
    <property type="molecule type" value="Genomic_DNA"/>
</dbReference>
<protein>
    <recommendedName>
        <fullName evidence="6">Ig-like domain-containing protein</fullName>
    </recommendedName>
</protein>
<feature type="domain" description="Ig-like" evidence="6">
    <location>
        <begin position="603"/>
        <end position="692"/>
    </location>
</feature>
<dbReference type="FunFam" id="2.60.40.10:FF:000080">
    <property type="entry name" value="Myosin light chain kinase, smooth muscle"/>
    <property type="match status" value="1"/>
</dbReference>
<dbReference type="PROSITE" id="PS50835">
    <property type="entry name" value="IG_LIKE"/>
    <property type="match status" value="17"/>
</dbReference>
<dbReference type="InterPro" id="IPR036179">
    <property type="entry name" value="Ig-like_dom_sf"/>
</dbReference>